<keyword evidence="12 15" id="KW-0560">Oxidoreductase</keyword>
<feature type="binding site" evidence="15">
    <location>
        <position position="90"/>
    </location>
    <ligand>
        <name>substrate</name>
    </ligand>
</feature>
<keyword evidence="14 15" id="KW-0100">Branched-chain amino acid biosynthesis</keyword>
<evidence type="ECO:0000256" key="6">
    <source>
        <dbReference type="ARBA" id="ARBA00011738"/>
    </source>
</evidence>
<dbReference type="Gene3D" id="3.40.718.10">
    <property type="entry name" value="Isopropylmalate Dehydrogenase"/>
    <property type="match status" value="1"/>
</dbReference>
<dbReference type="Proteomes" id="UP000320225">
    <property type="component" value="Unassembled WGS sequence"/>
</dbReference>
<name>A0A554WQ94_9BURK</name>
<proteinExistence type="inferred from homology"/>
<feature type="binding site" evidence="15">
    <location>
        <position position="128"/>
    </location>
    <ligand>
        <name>substrate</name>
    </ligand>
</feature>
<evidence type="ECO:0000259" key="17">
    <source>
        <dbReference type="SMART" id="SM01329"/>
    </source>
</evidence>
<comment type="caution">
    <text evidence="18">The sequence shown here is derived from an EMBL/GenBank/DDBJ whole genome shotgun (WGS) entry which is preliminary data.</text>
</comment>
<feature type="site" description="Important for catalysis" evidence="15">
    <location>
        <position position="190"/>
    </location>
</feature>
<dbReference type="PANTHER" id="PTHR42979">
    <property type="entry name" value="3-ISOPROPYLMALATE DEHYDROGENASE"/>
    <property type="match status" value="1"/>
</dbReference>
<dbReference type="SUPFAM" id="SSF53659">
    <property type="entry name" value="Isocitrate/Isopropylmalate dehydrogenase-like"/>
    <property type="match status" value="1"/>
</dbReference>
<dbReference type="Pfam" id="PF00180">
    <property type="entry name" value="Iso_dh"/>
    <property type="match status" value="1"/>
</dbReference>
<evidence type="ECO:0000256" key="9">
    <source>
        <dbReference type="ARBA" id="ARBA00022605"/>
    </source>
</evidence>
<organism evidence="18 19">
    <name type="scientific">Tepidimonas sediminis</name>
    <dbReference type="NCBI Taxonomy" id="2588941"/>
    <lineage>
        <taxon>Bacteria</taxon>
        <taxon>Pseudomonadati</taxon>
        <taxon>Pseudomonadota</taxon>
        <taxon>Betaproteobacteria</taxon>
        <taxon>Burkholderiales</taxon>
        <taxon>Tepidimonas</taxon>
    </lineage>
</organism>
<dbReference type="EC" id="1.1.1.85" evidence="15"/>
<sequence>MKIAILPGDGIGPEIVAEAVKVLKALALPLEMETAPVGGAAYEAAGHPLPEATLKLAQQADAVLFGAVGDWKYDTLPRPLRPEQAILGLRKALGLFANFRPAICYPQLTHASSLKPELVAGLDILIIRELTGDIYFGQPRGRRSAPDGPFAGAEEAFDTMRYSRPEIERIARVAFEAARQRRRKVTSVDKANVLETFQFWKDVVTEVHRDYPDVELEHMYVDNAAMQLVKAPKKFDVVVTGNMFGDILSDEAAMLTGSIGMLPSASLNERGQGLYEPSHGSAPDIAGKGVANPLATILSAAMMLRFSLRQPEAAARIEAAVQKVLADGLRTADIAGEGCTVVGTAAMGDAVVRALG</sequence>
<reference evidence="18 19" key="1">
    <citation type="submission" date="2019-07" db="EMBL/GenBank/DDBJ databases">
        <title>Tepidimonas sediminis YIM 72259 draft genome.</title>
        <authorList>
            <person name="Da Costa M.S."/>
            <person name="Froufe H.J.C."/>
            <person name="Egas C."/>
            <person name="Albuquerque L."/>
        </authorList>
    </citation>
    <scope>NUCLEOTIDE SEQUENCE [LARGE SCALE GENOMIC DNA]</scope>
    <source>
        <strain evidence="18 19">YIM 72259</strain>
    </source>
</reference>
<evidence type="ECO:0000256" key="7">
    <source>
        <dbReference type="ARBA" id="ARBA00022430"/>
    </source>
</evidence>
<dbReference type="InterPro" id="IPR024084">
    <property type="entry name" value="IsoPropMal-DH-like_dom"/>
</dbReference>
<feature type="domain" description="Isopropylmalate dehydrogenase-like" evidence="17">
    <location>
        <begin position="2"/>
        <end position="351"/>
    </location>
</feature>
<dbReference type="PANTHER" id="PTHR42979:SF1">
    <property type="entry name" value="3-ISOPROPYLMALATE DEHYDROGENASE"/>
    <property type="match status" value="1"/>
</dbReference>
<comment type="cofactor">
    <cofactor evidence="15 16">
        <name>Mg(2+)</name>
        <dbReference type="ChEBI" id="CHEBI:18420"/>
    </cofactor>
    <cofactor evidence="15 16">
        <name>Mn(2+)</name>
        <dbReference type="ChEBI" id="CHEBI:29035"/>
    </cofactor>
    <text evidence="15 16">Binds 1 Mg(2+) or Mn(2+) ion per subunit.</text>
</comment>
<evidence type="ECO:0000256" key="16">
    <source>
        <dbReference type="RuleBase" id="RU004445"/>
    </source>
</evidence>
<comment type="pathway">
    <text evidence="4 15 16">Amino-acid biosynthesis; L-leucine biosynthesis; L-leucine from 3-methyl-2-oxobutanoate: step 3/4.</text>
</comment>
<feature type="binding site" evidence="15">
    <location>
        <position position="222"/>
    </location>
    <ligand>
        <name>substrate</name>
    </ligand>
</feature>
<comment type="function">
    <text evidence="15 16">Catalyzes the oxidation of 3-carboxy-2-hydroxy-4-methylpentanoate (3-isopropylmalate) to 3-carboxy-4-methyl-2-oxopentanoate. The product decarboxylates to 4-methyl-2 oxopentanoate.</text>
</comment>
<keyword evidence="8 15" id="KW-0963">Cytoplasm</keyword>
<dbReference type="GO" id="GO:0003862">
    <property type="term" value="F:3-isopropylmalate dehydrogenase activity"/>
    <property type="evidence" value="ECO:0007669"/>
    <property type="project" value="UniProtKB-UniRule"/>
</dbReference>
<feature type="binding site" evidence="15">
    <location>
        <begin position="280"/>
        <end position="292"/>
    </location>
    <ligand>
        <name>NAD(+)</name>
        <dbReference type="ChEBI" id="CHEBI:57540"/>
    </ligand>
</feature>
<keyword evidence="10 15" id="KW-0479">Metal-binding</keyword>
<dbReference type="PROSITE" id="PS00470">
    <property type="entry name" value="IDH_IMDH"/>
    <property type="match status" value="1"/>
</dbReference>
<comment type="subcellular location">
    <subcellularLocation>
        <location evidence="3 15">Cytoplasm</location>
    </subcellularLocation>
</comment>
<evidence type="ECO:0000256" key="4">
    <source>
        <dbReference type="ARBA" id="ARBA00004762"/>
    </source>
</evidence>
<keyword evidence="19" id="KW-1185">Reference proteome</keyword>
<protein>
    <recommendedName>
        <fullName evidence="15">3-isopropylmalate dehydrogenase</fullName>
        <ecNumber evidence="15">1.1.1.85</ecNumber>
    </recommendedName>
    <alternativeName>
        <fullName evidence="15">3-IPM-DH</fullName>
    </alternativeName>
    <alternativeName>
        <fullName evidence="15">Beta-IPM dehydrogenase</fullName>
        <shortName evidence="15">IMDH</shortName>
    </alternativeName>
</protein>
<keyword evidence="9 15" id="KW-0028">Amino-acid biosynthesis</keyword>
<evidence type="ECO:0000256" key="15">
    <source>
        <dbReference type="HAMAP-Rule" id="MF_01033"/>
    </source>
</evidence>
<feature type="binding site" evidence="15">
    <location>
        <position position="222"/>
    </location>
    <ligand>
        <name>Mg(2+)</name>
        <dbReference type="ChEBI" id="CHEBI:18420"/>
    </ligand>
</feature>
<evidence type="ECO:0000256" key="11">
    <source>
        <dbReference type="ARBA" id="ARBA00022842"/>
    </source>
</evidence>
<dbReference type="GO" id="GO:0005829">
    <property type="term" value="C:cytosol"/>
    <property type="evidence" value="ECO:0007669"/>
    <property type="project" value="TreeGrafter"/>
</dbReference>
<comment type="cofactor">
    <cofactor evidence="2">
        <name>Mn(2+)</name>
        <dbReference type="ChEBI" id="CHEBI:29035"/>
    </cofactor>
</comment>
<dbReference type="HAMAP" id="MF_01033">
    <property type="entry name" value="LeuB_type1"/>
    <property type="match status" value="1"/>
</dbReference>
<dbReference type="OrthoDB" id="5289857at2"/>
<evidence type="ECO:0000256" key="8">
    <source>
        <dbReference type="ARBA" id="ARBA00022490"/>
    </source>
</evidence>
<feature type="binding site" evidence="15">
    <location>
        <position position="250"/>
    </location>
    <ligand>
        <name>Mg(2+)</name>
        <dbReference type="ChEBI" id="CHEBI:18420"/>
    </ligand>
</feature>
<dbReference type="GO" id="GO:0051287">
    <property type="term" value="F:NAD binding"/>
    <property type="evidence" value="ECO:0007669"/>
    <property type="project" value="InterPro"/>
</dbReference>
<dbReference type="SMART" id="SM01329">
    <property type="entry name" value="Iso_dh"/>
    <property type="match status" value="1"/>
</dbReference>
<dbReference type="GO" id="GO:0000287">
    <property type="term" value="F:magnesium ion binding"/>
    <property type="evidence" value="ECO:0007669"/>
    <property type="project" value="InterPro"/>
</dbReference>
<evidence type="ECO:0000313" key="18">
    <source>
        <dbReference type="EMBL" id="TSE25734.1"/>
    </source>
</evidence>
<comment type="subunit">
    <text evidence="6 15 16">Homodimer.</text>
</comment>
<accession>A0A554WQ94</accession>
<comment type="similarity">
    <text evidence="5 15">Belongs to the isocitrate and isopropylmalate dehydrogenases family. LeuB type 1 subfamily.</text>
</comment>
<feature type="binding site" evidence="15">
    <location>
        <position position="100"/>
    </location>
    <ligand>
        <name>substrate</name>
    </ligand>
</feature>
<evidence type="ECO:0000256" key="14">
    <source>
        <dbReference type="ARBA" id="ARBA00023304"/>
    </source>
</evidence>
<dbReference type="InterPro" id="IPR019818">
    <property type="entry name" value="IsoCit/isopropylmalate_DH_CS"/>
</dbReference>
<keyword evidence="11 15" id="KW-0460">Magnesium</keyword>
<comment type="catalytic activity">
    <reaction evidence="1 15 16">
        <text>(2R,3S)-3-isopropylmalate + NAD(+) = 4-methyl-2-oxopentanoate + CO2 + NADH</text>
        <dbReference type="Rhea" id="RHEA:32271"/>
        <dbReference type="ChEBI" id="CHEBI:16526"/>
        <dbReference type="ChEBI" id="CHEBI:17865"/>
        <dbReference type="ChEBI" id="CHEBI:35121"/>
        <dbReference type="ChEBI" id="CHEBI:57540"/>
        <dbReference type="ChEBI" id="CHEBI:57945"/>
        <dbReference type="EC" id="1.1.1.85"/>
    </reaction>
</comment>
<evidence type="ECO:0000256" key="10">
    <source>
        <dbReference type="ARBA" id="ARBA00022723"/>
    </source>
</evidence>
<evidence type="ECO:0000313" key="19">
    <source>
        <dbReference type="Proteomes" id="UP000320225"/>
    </source>
</evidence>
<evidence type="ECO:0000256" key="3">
    <source>
        <dbReference type="ARBA" id="ARBA00004496"/>
    </source>
</evidence>
<dbReference type="UniPathway" id="UPA00048">
    <property type="reaction ID" value="UER00072"/>
</dbReference>
<evidence type="ECO:0000256" key="2">
    <source>
        <dbReference type="ARBA" id="ARBA00001936"/>
    </source>
</evidence>
<keyword evidence="7 15" id="KW-0432">Leucine biosynthesis</keyword>
<evidence type="ECO:0000256" key="12">
    <source>
        <dbReference type="ARBA" id="ARBA00023002"/>
    </source>
</evidence>
<feature type="site" description="Important for catalysis" evidence="15">
    <location>
        <position position="135"/>
    </location>
</feature>
<keyword evidence="15" id="KW-0464">Manganese</keyword>
<gene>
    <name evidence="15 18" type="primary">leuB</name>
    <name evidence="18" type="ORF">Tsedi_01322</name>
</gene>
<dbReference type="GO" id="GO:0009098">
    <property type="term" value="P:L-leucine biosynthetic process"/>
    <property type="evidence" value="ECO:0007669"/>
    <property type="project" value="UniProtKB-UniRule"/>
</dbReference>
<dbReference type="NCBIfam" id="TIGR00169">
    <property type="entry name" value="leuB"/>
    <property type="match status" value="1"/>
</dbReference>
<evidence type="ECO:0000256" key="5">
    <source>
        <dbReference type="ARBA" id="ARBA00008319"/>
    </source>
</evidence>
<evidence type="ECO:0000256" key="1">
    <source>
        <dbReference type="ARBA" id="ARBA00000624"/>
    </source>
</evidence>
<dbReference type="EMBL" id="VJND01000006">
    <property type="protein sequence ID" value="TSE25734.1"/>
    <property type="molecule type" value="Genomic_DNA"/>
</dbReference>
<evidence type="ECO:0000256" key="13">
    <source>
        <dbReference type="ARBA" id="ARBA00023027"/>
    </source>
</evidence>
<feature type="binding site" evidence="15">
    <location>
        <position position="246"/>
    </location>
    <ligand>
        <name>Mg(2+)</name>
        <dbReference type="ChEBI" id="CHEBI:18420"/>
    </ligand>
</feature>
<dbReference type="FunFam" id="3.40.718.10:FF:000028">
    <property type="entry name" value="3-isopropylmalate dehydrogenase"/>
    <property type="match status" value="1"/>
</dbReference>
<dbReference type="AlphaFoldDB" id="A0A554WQ94"/>
<keyword evidence="13 15" id="KW-0520">NAD</keyword>
<dbReference type="RefSeq" id="WP_143894883.1">
    <property type="nucleotide sequence ID" value="NZ_VJND01000006.1"/>
</dbReference>
<dbReference type="InterPro" id="IPR004429">
    <property type="entry name" value="Isopropylmalate_DH"/>
</dbReference>
<comment type="caution">
    <text evidence="15">Lacks conserved residue(s) required for the propagation of feature annotation.</text>
</comment>